<dbReference type="SUPFAM" id="SSF53756">
    <property type="entry name" value="UDP-Glycosyltransferase/glycogen phosphorylase"/>
    <property type="match status" value="1"/>
</dbReference>
<keyword evidence="5 7" id="KW-0808">Transferase</keyword>
<feature type="domain" description="Starch synthase catalytic" evidence="9">
    <location>
        <begin position="3"/>
        <end position="241"/>
    </location>
</feature>
<dbReference type="NCBIfam" id="TIGR02095">
    <property type="entry name" value="glgA"/>
    <property type="match status" value="1"/>
</dbReference>
<dbReference type="PANTHER" id="PTHR45825:SF11">
    <property type="entry name" value="ALPHA AMYLASE DOMAIN-CONTAINING PROTEIN"/>
    <property type="match status" value="1"/>
</dbReference>
<dbReference type="Gene3D" id="3.40.50.2000">
    <property type="entry name" value="Glycogen Phosphorylase B"/>
    <property type="match status" value="2"/>
</dbReference>
<dbReference type="InterPro" id="IPR013534">
    <property type="entry name" value="Starch_synth_cat_dom"/>
</dbReference>
<dbReference type="Pfam" id="PF00534">
    <property type="entry name" value="Glycos_transf_1"/>
    <property type="match status" value="1"/>
</dbReference>
<protein>
    <recommendedName>
        <fullName evidence="7">Glycogen synthase</fullName>
        <ecNumber evidence="7">2.4.1.21</ecNumber>
    </recommendedName>
    <alternativeName>
        <fullName evidence="7">Starch [bacterial glycogen] synthase</fullName>
    </alternativeName>
</protein>
<dbReference type="CDD" id="cd03791">
    <property type="entry name" value="GT5_Glycogen_synthase_DULL1-like"/>
    <property type="match status" value="1"/>
</dbReference>
<dbReference type="GO" id="GO:0004373">
    <property type="term" value="F:alpha-1,4-glucan glucosyltransferase (UDP-glucose donor) activity"/>
    <property type="evidence" value="ECO:0007669"/>
    <property type="project" value="InterPro"/>
</dbReference>
<comment type="similarity">
    <text evidence="3 7">Belongs to the glycosyltransferase 1 family. Bacterial/plant glycogen synthase subfamily.</text>
</comment>
<keyword evidence="6 7" id="KW-0320">Glycogen biosynthesis</keyword>
<sequence length="480" mass="55780">MTKVLYVASEAVPFIKTGGLADVAFSLPKELRKIGIDIRVVIPKYRAIPDEFKKEMSFIKSVEVPVGWREKYCGIQYMEYEGVPYYFIDNEYYFNRESGYGVYGYYDEAERFAFFNRSVLEMIRHIDFKPDIIHCNDWQTGMISPLLKAHYNENLEYKNIKTIFTIHNLKYQGIFSPEILGELLNLGSEYNHIEKLEFNDGVSFMKGGINYSDIITTVSESYAQEIQCEYYGEKLDGLLRKRSEELYGIVNGIDYDIYNPEKDNYVYKNYSIDSLEDKTENKLRLQELLNLPQREDVPLIGIVSRLDSMKGLDLVVHILDELLDRDVQMVVLGTGDSYFESIFRNYANRYPEKLSANILFDNSLAHKIYAGCDMFLMPSRFEPCGLSQLIALRYGTLPIVRETGGLNDTVRSYNGFTKEGNGFSFKNYNAHDMLFTINRALEYYKDRTGWYEIVQNAMNGDYSWKGSAQTYEELYMNLIS</sequence>
<name>A0A9J6P4J2_9CLOT</name>
<dbReference type="InterPro" id="IPR011835">
    <property type="entry name" value="GS/SS"/>
</dbReference>
<comment type="catalytic activity">
    <reaction evidence="1 7">
        <text>[(1-&gt;4)-alpha-D-glucosyl](n) + ADP-alpha-D-glucose = [(1-&gt;4)-alpha-D-glucosyl](n+1) + ADP + H(+)</text>
        <dbReference type="Rhea" id="RHEA:18189"/>
        <dbReference type="Rhea" id="RHEA-COMP:9584"/>
        <dbReference type="Rhea" id="RHEA-COMP:9587"/>
        <dbReference type="ChEBI" id="CHEBI:15378"/>
        <dbReference type="ChEBI" id="CHEBI:15444"/>
        <dbReference type="ChEBI" id="CHEBI:57498"/>
        <dbReference type="ChEBI" id="CHEBI:456216"/>
        <dbReference type="EC" id="2.4.1.21"/>
    </reaction>
</comment>
<evidence type="ECO:0000256" key="4">
    <source>
        <dbReference type="ARBA" id="ARBA00022676"/>
    </source>
</evidence>
<feature type="domain" description="Glycosyl transferase family 1" evidence="8">
    <location>
        <begin position="293"/>
        <end position="452"/>
    </location>
</feature>
<evidence type="ECO:0000256" key="1">
    <source>
        <dbReference type="ARBA" id="ARBA00001478"/>
    </source>
</evidence>
<dbReference type="AlphaFoldDB" id="A0A9J6P4J2"/>
<dbReference type="InterPro" id="IPR001296">
    <property type="entry name" value="Glyco_trans_1"/>
</dbReference>
<dbReference type="Pfam" id="PF08323">
    <property type="entry name" value="Glyco_transf_5"/>
    <property type="match status" value="1"/>
</dbReference>
<dbReference type="Proteomes" id="UP001056429">
    <property type="component" value="Unassembled WGS sequence"/>
</dbReference>
<comment type="caution">
    <text evidence="10">The sequence shown here is derived from an EMBL/GenBank/DDBJ whole genome shotgun (WGS) entry which is preliminary data.</text>
</comment>
<dbReference type="RefSeq" id="WP_250860833.1">
    <property type="nucleotide sequence ID" value="NZ_JAGSOJ010000004.1"/>
</dbReference>
<gene>
    <name evidence="7 10" type="primary">glgA</name>
    <name evidence="10" type="ORF">KDK92_18285</name>
</gene>
<keyword evidence="11" id="KW-1185">Reference proteome</keyword>
<keyword evidence="4 7" id="KW-0328">Glycosyltransferase</keyword>
<proteinExistence type="inferred from homology"/>
<evidence type="ECO:0000256" key="7">
    <source>
        <dbReference type="HAMAP-Rule" id="MF_00484"/>
    </source>
</evidence>
<evidence type="ECO:0000259" key="9">
    <source>
        <dbReference type="Pfam" id="PF08323"/>
    </source>
</evidence>
<organism evidence="10 11">
    <name type="scientific">Oceanirhabdus seepicola</name>
    <dbReference type="NCBI Taxonomy" id="2828781"/>
    <lineage>
        <taxon>Bacteria</taxon>
        <taxon>Bacillati</taxon>
        <taxon>Bacillota</taxon>
        <taxon>Clostridia</taxon>
        <taxon>Eubacteriales</taxon>
        <taxon>Clostridiaceae</taxon>
        <taxon>Oceanirhabdus</taxon>
    </lineage>
</organism>
<reference evidence="10" key="1">
    <citation type="journal article" date="2021" name="mSystems">
        <title>Bacteria and Archaea Synergistically Convert Glycine Betaine to Biogenic Methane in the Formosa Cold Seep of the South China Sea.</title>
        <authorList>
            <person name="Li L."/>
            <person name="Zhang W."/>
            <person name="Zhang S."/>
            <person name="Song L."/>
            <person name="Sun Q."/>
            <person name="Zhang H."/>
            <person name="Xiang H."/>
            <person name="Dong X."/>
        </authorList>
    </citation>
    <scope>NUCLEOTIDE SEQUENCE</scope>
    <source>
        <strain evidence="10">ZWT</strain>
    </source>
</reference>
<dbReference type="GO" id="GO:0005978">
    <property type="term" value="P:glycogen biosynthetic process"/>
    <property type="evidence" value="ECO:0007669"/>
    <property type="project" value="UniProtKB-UniRule"/>
</dbReference>
<feature type="binding site" evidence="7">
    <location>
        <position position="16"/>
    </location>
    <ligand>
        <name>ADP-alpha-D-glucose</name>
        <dbReference type="ChEBI" id="CHEBI:57498"/>
    </ligand>
</feature>
<evidence type="ECO:0000256" key="2">
    <source>
        <dbReference type="ARBA" id="ARBA00002764"/>
    </source>
</evidence>
<comment type="function">
    <text evidence="2 7">Synthesizes alpha-1,4-glucan chains using ADP-glucose.</text>
</comment>
<evidence type="ECO:0000259" key="8">
    <source>
        <dbReference type="Pfam" id="PF00534"/>
    </source>
</evidence>
<evidence type="ECO:0000256" key="6">
    <source>
        <dbReference type="ARBA" id="ARBA00023056"/>
    </source>
</evidence>
<evidence type="ECO:0000313" key="10">
    <source>
        <dbReference type="EMBL" id="MCM1991690.1"/>
    </source>
</evidence>
<dbReference type="EMBL" id="JAGSOJ010000004">
    <property type="protein sequence ID" value="MCM1991690.1"/>
    <property type="molecule type" value="Genomic_DNA"/>
</dbReference>
<dbReference type="HAMAP" id="MF_00484">
    <property type="entry name" value="Glycogen_synth"/>
    <property type="match status" value="1"/>
</dbReference>
<dbReference type="NCBIfam" id="NF001899">
    <property type="entry name" value="PRK00654.1-2"/>
    <property type="match status" value="1"/>
</dbReference>
<dbReference type="GO" id="GO:0009011">
    <property type="term" value="F:alpha-1,4-glucan glucosyltransferase (ADP-glucose donor) activity"/>
    <property type="evidence" value="ECO:0007669"/>
    <property type="project" value="UniProtKB-UniRule"/>
</dbReference>
<dbReference type="EC" id="2.4.1.21" evidence="7"/>
<dbReference type="NCBIfam" id="NF001898">
    <property type="entry name" value="PRK00654.1-1"/>
    <property type="match status" value="1"/>
</dbReference>
<evidence type="ECO:0000256" key="5">
    <source>
        <dbReference type="ARBA" id="ARBA00022679"/>
    </source>
</evidence>
<accession>A0A9J6P4J2</accession>
<evidence type="ECO:0000256" key="3">
    <source>
        <dbReference type="ARBA" id="ARBA00010281"/>
    </source>
</evidence>
<dbReference type="PANTHER" id="PTHR45825">
    <property type="entry name" value="GRANULE-BOUND STARCH SYNTHASE 1, CHLOROPLASTIC/AMYLOPLASTIC"/>
    <property type="match status" value="1"/>
</dbReference>
<evidence type="ECO:0000313" key="11">
    <source>
        <dbReference type="Proteomes" id="UP001056429"/>
    </source>
</evidence>
<reference evidence="10" key="2">
    <citation type="submission" date="2021-04" db="EMBL/GenBank/DDBJ databases">
        <authorList>
            <person name="Dong X."/>
        </authorList>
    </citation>
    <scope>NUCLEOTIDE SEQUENCE</scope>
    <source>
        <strain evidence="10">ZWT</strain>
    </source>
</reference>
<comment type="pathway">
    <text evidence="7">Glycan biosynthesis; glycogen biosynthesis.</text>
</comment>